<evidence type="ECO:0000313" key="7">
    <source>
        <dbReference type="Proteomes" id="UP000266895"/>
    </source>
</evidence>
<dbReference type="Gene3D" id="1.10.260.40">
    <property type="entry name" value="lambda repressor-like DNA-binding domains"/>
    <property type="match status" value="1"/>
</dbReference>
<accession>A0A3S4R2M3</accession>
<dbReference type="InterPro" id="IPR010982">
    <property type="entry name" value="Lambda_DNA-bd_dom_sf"/>
</dbReference>
<dbReference type="InterPro" id="IPR028082">
    <property type="entry name" value="Peripla_BP_I"/>
</dbReference>
<dbReference type="SUPFAM" id="SSF53822">
    <property type="entry name" value="Periplasmic binding protein-like I"/>
    <property type="match status" value="2"/>
</dbReference>
<dbReference type="Pfam" id="PF13377">
    <property type="entry name" value="Peripla_BP_3"/>
    <property type="match status" value="1"/>
</dbReference>
<keyword evidence="7" id="KW-1185">Reference proteome</keyword>
<evidence type="ECO:0000256" key="2">
    <source>
        <dbReference type="ARBA" id="ARBA00023125"/>
    </source>
</evidence>
<reference evidence="6 7" key="1">
    <citation type="submission" date="2018-12" db="EMBL/GenBank/DDBJ databases">
        <authorList>
            <consortium name="Pathogen Informatics"/>
        </authorList>
    </citation>
    <scope>NUCLEOTIDE SEQUENCE [LARGE SCALE GENOMIC DNA]</scope>
    <source>
        <strain evidence="6 7">NCTC11636</strain>
    </source>
</reference>
<dbReference type="CDD" id="cd01392">
    <property type="entry name" value="HTH_LacI"/>
    <property type="match status" value="1"/>
</dbReference>
<dbReference type="Gene3D" id="3.40.50.2300">
    <property type="match status" value="3"/>
</dbReference>
<evidence type="ECO:0000259" key="5">
    <source>
        <dbReference type="PROSITE" id="PS50932"/>
    </source>
</evidence>
<dbReference type="SMART" id="SM00354">
    <property type="entry name" value="HTH_LACI"/>
    <property type="match status" value="1"/>
</dbReference>
<keyword evidence="2" id="KW-0238">DNA-binding</keyword>
<dbReference type="EMBL" id="LR134350">
    <property type="protein sequence ID" value="VEG30038.1"/>
    <property type="molecule type" value="Genomic_DNA"/>
</dbReference>
<dbReference type="Proteomes" id="UP000266895">
    <property type="component" value="Chromosome"/>
</dbReference>
<dbReference type="SUPFAM" id="SSF47413">
    <property type="entry name" value="lambda repressor-like DNA-binding domains"/>
    <property type="match status" value="1"/>
</dbReference>
<protein>
    <submittedName>
        <fullName evidence="6">Degradation activator</fullName>
    </submittedName>
</protein>
<dbReference type="OrthoDB" id="9796186at2"/>
<keyword evidence="1" id="KW-0805">Transcription regulation</keyword>
<dbReference type="KEGG" id="ahw:NCTC11636_02512"/>
<keyword evidence="3" id="KW-0804">Transcription</keyword>
<dbReference type="PROSITE" id="PS00356">
    <property type="entry name" value="HTH_LACI_1"/>
    <property type="match status" value="1"/>
</dbReference>
<dbReference type="RefSeq" id="WP_126383587.1">
    <property type="nucleotide sequence ID" value="NZ_LR134350.1"/>
</dbReference>
<name>A0A3S4R2M3_9ACTO</name>
<dbReference type="GO" id="GO:0000976">
    <property type="term" value="F:transcription cis-regulatory region binding"/>
    <property type="evidence" value="ECO:0007669"/>
    <property type="project" value="TreeGrafter"/>
</dbReference>
<evidence type="ECO:0000313" key="6">
    <source>
        <dbReference type="EMBL" id="VEG30038.1"/>
    </source>
</evidence>
<dbReference type="GO" id="GO:0003700">
    <property type="term" value="F:DNA-binding transcription factor activity"/>
    <property type="evidence" value="ECO:0007669"/>
    <property type="project" value="TreeGrafter"/>
</dbReference>
<dbReference type="PANTHER" id="PTHR30146">
    <property type="entry name" value="LACI-RELATED TRANSCRIPTIONAL REPRESSOR"/>
    <property type="match status" value="1"/>
</dbReference>
<evidence type="ECO:0000256" key="1">
    <source>
        <dbReference type="ARBA" id="ARBA00023015"/>
    </source>
</evidence>
<organism evidence="6 7">
    <name type="scientific">Actinomyces howellii</name>
    <dbReference type="NCBI Taxonomy" id="52771"/>
    <lineage>
        <taxon>Bacteria</taxon>
        <taxon>Bacillati</taxon>
        <taxon>Actinomycetota</taxon>
        <taxon>Actinomycetes</taxon>
        <taxon>Actinomycetales</taxon>
        <taxon>Actinomycetaceae</taxon>
        <taxon>Actinomyces</taxon>
    </lineage>
</organism>
<dbReference type="CDD" id="cd06267">
    <property type="entry name" value="PBP1_LacI_sugar_binding-like"/>
    <property type="match status" value="1"/>
</dbReference>
<dbReference type="PROSITE" id="PS50932">
    <property type="entry name" value="HTH_LACI_2"/>
    <property type="match status" value="1"/>
</dbReference>
<dbReference type="PANTHER" id="PTHR30146:SF153">
    <property type="entry name" value="LACTOSE OPERON REPRESSOR"/>
    <property type="match status" value="1"/>
</dbReference>
<gene>
    <name evidence="6" type="primary">degA_5</name>
    <name evidence="6" type="ORF">NCTC11636_02512</name>
</gene>
<evidence type="ECO:0000256" key="4">
    <source>
        <dbReference type="SAM" id="MobiDB-lite"/>
    </source>
</evidence>
<feature type="compositionally biased region" description="Polar residues" evidence="4">
    <location>
        <begin position="417"/>
        <end position="427"/>
    </location>
</feature>
<dbReference type="InterPro" id="IPR046335">
    <property type="entry name" value="LacI/GalR-like_sensor"/>
</dbReference>
<feature type="region of interest" description="Disordered" evidence="4">
    <location>
        <begin position="156"/>
        <end position="188"/>
    </location>
</feature>
<feature type="domain" description="HTH lacI-type" evidence="5">
    <location>
        <begin position="2"/>
        <end position="57"/>
    </location>
</feature>
<proteinExistence type="predicted"/>
<dbReference type="InterPro" id="IPR000843">
    <property type="entry name" value="HTH_LacI"/>
</dbReference>
<dbReference type="AlphaFoldDB" id="A0A3S4R2M3"/>
<evidence type="ECO:0000256" key="3">
    <source>
        <dbReference type="ARBA" id="ARBA00023163"/>
    </source>
</evidence>
<feature type="region of interest" description="Disordered" evidence="4">
    <location>
        <begin position="392"/>
        <end position="427"/>
    </location>
</feature>
<sequence>MTTLRDVAALAGVSAMTVSNVVNGREDKVSESTAERVRAAIDELGYVPNAQARALAGASSRLIALVYPVPGDGPALGGGHASVFVGACERACQEVDHTLMLCSTRGADGPVRPEELRDRLRAWNVAGVIVLGGVPPSLRPRLAELEVPLVLIDDYGGETTDDAEGAGGAGGADEPARGQAPGPDRGAEGAELSADLRAEDGGGLRVNIDDLGGGRQAGERIAGLGHRAVAVVGPLGVGSPVVAARLRGLREAMGAVARPAGQGPGAPGGLIELIDVPDGFEEGVRAGQELGDRAVAARAAGAESGHEPPVTAVFATSDVLALGVVAGLRRAGLEVPREVSVVGFDGFEVSTYCDPPLTTVCQPIGDKAARAVGLLVDQGAGRSARVVLPVSWREGGTLAPAPQPQPSPEPGRRAARSPQSDGRQARR</sequence>
<dbReference type="Pfam" id="PF00356">
    <property type="entry name" value="LacI"/>
    <property type="match status" value="1"/>
</dbReference>